<name>A0A066VVL8_TILAU</name>
<dbReference type="Proteomes" id="UP000027361">
    <property type="component" value="Unassembled WGS sequence"/>
</dbReference>
<feature type="region of interest" description="Disordered" evidence="1">
    <location>
        <begin position="95"/>
        <end position="129"/>
    </location>
</feature>
<dbReference type="EMBL" id="JMSN01000040">
    <property type="protein sequence ID" value="KDN45767.1"/>
    <property type="molecule type" value="Genomic_DNA"/>
</dbReference>
<feature type="region of interest" description="Disordered" evidence="1">
    <location>
        <begin position="347"/>
        <end position="390"/>
    </location>
</feature>
<dbReference type="STRING" id="1037660.A0A066VVL8"/>
<reference evidence="2 3" key="1">
    <citation type="submission" date="2014-05" db="EMBL/GenBank/DDBJ databases">
        <title>Draft genome sequence of a rare smut relative, Tilletiaria anomala UBC 951.</title>
        <authorList>
            <consortium name="DOE Joint Genome Institute"/>
            <person name="Toome M."/>
            <person name="Kuo A."/>
            <person name="Henrissat B."/>
            <person name="Lipzen A."/>
            <person name="Tritt A."/>
            <person name="Yoshinaga Y."/>
            <person name="Zane M."/>
            <person name="Barry K."/>
            <person name="Grigoriev I.V."/>
            <person name="Spatafora J.W."/>
            <person name="Aimea M.C."/>
        </authorList>
    </citation>
    <scope>NUCLEOTIDE SEQUENCE [LARGE SCALE GENOMIC DNA]</scope>
    <source>
        <strain evidence="2 3">UBC 951</strain>
    </source>
</reference>
<dbReference type="AlphaFoldDB" id="A0A066VVL8"/>
<protein>
    <submittedName>
        <fullName evidence="2">Uncharacterized protein</fullName>
    </submittedName>
</protein>
<accession>A0A066VVL8</accession>
<keyword evidence="3" id="KW-1185">Reference proteome</keyword>
<feature type="region of interest" description="Disordered" evidence="1">
    <location>
        <begin position="300"/>
        <end position="335"/>
    </location>
</feature>
<comment type="caution">
    <text evidence="2">The sequence shown here is derived from an EMBL/GenBank/DDBJ whole genome shotgun (WGS) entry which is preliminary data.</text>
</comment>
<sequence length="425" mass="45004">MNEMEVLPGMTCRPSLLPPSEQHTEAHMHRQVLAEDTYSVDTYSWNRARKKRRSPHNDSEASDEDLGGPSSGPLSPNKRIHVENSTAQICHPSGVSIAVNPSHNARTQPLPHAAPANPTPNSVTPSTSFEDDYELQRLRLSSPSSTLSSTSPYLGQVAQWQQRSQSDVSVIMFSNAEGGPDMSADSMLGIQGQGSAAHPRYAFSHSTTRVTTTAITDPAPSAMRLQQSDRINGHGLAYTPIIPSPLSRKRAITGNSDSVIGSPHYHISVVHRSGGMFNGIAGNMNANEPPHLGSHLSTVARERRAGSSGSLNSCSSSMAVDGASPSSHGDRLGQRDSDIDMMAEHASPQGTGMAQGTAPGSEVGASSAIKGRTRTACSSPGLVSSGPAGGKQMLRFTLGYRDDCELCRARIPGHFTHVVRSTEGG</sequence>
<dbReference type="RefSeq" id="XP_013243304.1">
    <property type="nucleotide sequence ID" value="XM_013387850.1"/>
</dbReference>
<dbReference type="GeneID" id="25266502"/>
<dbReference type="HOGENOM" id="CLU_645882_0_0_1"/>
<evidence type="ECO:0000313" key="2">
    <source>
        <dbReference type="EMBL" id="KDN45767.1"/>
    </source>
</evidence>
<proteinExistence type="predicted"/>
<dbReference type="OrthoDB" id="2446291at2759"/>
<feature type="compositionally biased region" description="Polar residues" evidence="1">
    <location>
        <begin position="119"/>
        <end position="128"/>
    </location>
</feature>
<feature type="region of interest" description="Disordered" evidence="1">
    <location>
        <begin position="1"/>
        <end position="28"/>
    </location>
</feature>
<organism evidence="2 3">
    <name type="scientific">Tilletiaria anomala (strain ATCC 24038 / CBS 436.72 / UBC 951)</name>
    <dbReference type="NCBI Taxonomy" id="1037660"/>
    <lineage>
        <taxon>Eukaryota</taxon>
        <taxon>Fungi</taxon>
        <taxon>Dikarya</taxon>
        <taxon>Basidiomycota</taxon>
        <taxon>Ustilaginomycotina</taxon>
        <taxon>Exobasidiomycetes</taxon>
        <taxon>Georgefischeriales</taxon>
        <taxon>Tilletiariaceae</taxon>
        <taxon>Tilletiaria</taxon>
    </lineage>
</organism>
<feature type="region of interest" description="Disordered" evidence="1">
    <location>
        <begin position="48"/>
        <end position="78"/>
    </location>
</feature>
<evidence type="ECO:0000256" key="1">
    <source>
        <dbReference type="SAM" id="MobiDB-lite"/>
    </source>
</evidence>
<evidence type="ECO:0000313" key="3">
    <source>
        <dbReference type="Proteomes" id="UP000027361"/>
    </source>
</evidence>
<feature type="compositionally biased region" description="Low complexity" evidence="1">
    <location>
        <begin position="307"/>
        <end position="317"/>
    </location>
</feature>
<gene>
    <name evidence="2" type="ORF">K437DRAFT_274158</name>
</gene>
<dbReference type="InParanoid" id="A0A066VVL8"/>